<feature type="compositionally biased region" description="Low complexity" evidence="5">
    <location>
        <begin position="207"/>
        <end position="218"/>
    </location>
</feature>
<comment type="caution">
    <text evidence="8">The sequence shown here is derived from an EMBL/GenBank/DDBJ whole genome shotgun (WGS) entry which is preliminary data.</text>
</comment>
<dbReference type="GO" id="GO:0016987">
    <property type="term" value="F:sigma factor activity"/>
    <property type="evidence" value="ECO:0007669"/>
    <property type="project" value="UniProtKB-KW"/>
</dbReference>
<proteinExistence type="inferred from homology"/>
<comment type="similarity">
    <text evidence="1">Belongs to the sigma-70 factor family. ECF subfamily.</text>
</comment>
<dbReference type="AlphaFoldDB" id="A0A495IEV0"/>
<feature type="domain" description="RNA polymerase sigma factor 70 region 4 type 2" evidence="7">
    <location>
        <begin position="142"/>
        <end position="193"/>
    </location>
</feature>
<evidence type="ECO:0000256" key="1">
    <source>
        <dbReference type="ARBA" id="ARBA00010641"/>
    </source>
</evidence>
<dbReference type="NCBIfam" id="TIGR02937">
    <property type="entry name" value="sigma70-ECF"/>
    <property type="match status" value="1"/>
</dbReference>
<dbReference type="Gene3D" id="1.10.10.10">
    <property type="entry name" value="Winged helix-like DNA-binding domain superfamily/Winged helix DNA-binding domain"/>
    <property type="match status" value="1"/>
</dbReference>
<dbReference type="SUPFAM" id="SSF88946">
    <property type="entry name" value="Sigma2 domain of RNA polymerase sigma factors"/>
    <property type="match status" value="1"/>
</dbReference>
<dbReference type="Pfam" id="PF04542">
    <property type="entry name" value="Sigma70_r2"/>
    <property type="match status" value="1"/>
</dbReference>
<keyword evidence="2" id="KW-0805">Transcription regulation</keyword>
<feature type="domain" description="RNA polymerase sigma-70 region 2" evidence="6">
    <location>
        <begin position="41"/>
        <end position="107"/>
    </location>
</feature>
<dbReference type="InterPro" id="IPR013325">
    <property type="entry name" value="RNA_pol_sigma_r2"/>
</dbReference>
<dbReference type="SUPFAM" id="SSF88659">
    <property type="entry name" value="Sigma3 and sigma4 domains of RNA polymerase sigma factors"/>
    <property type="match status" value="1"/>
</dbReference>
<dbReference type="InterPro" id="IPR039425">
    <property type="entry name" value="RNA_pol_sigma-70-like"/>
</dbReference>
<dbReference type="Proteomes" id="UP000280008">
    <property type="component" value="Unassembled WGS sequence"/>
</dbReference>
<keyword evidence="9" id="KW-1185">Reference proteome</keyword>
<dbReference type="InterPro" id="IPR013324">
    <property type="entry name" value="RNA_pol_sigma_r3/r4-like"/>
</dbReference>
<keyword evidence="4" id="KW-0804">Transcription</keyword>
<feature type="compositionally biased region" description="Polar residues" evidence="5">
    <location>
        <begin position="219"/>
        <end position="228"/>
    </location>
</feature>
<dbReference type="PANTHER" id="PTHR43133:SF25">
    <property type="entry name" value="RNA POLYMERASE SIGMA FACTOR RFAY-RELATED"/>
    <property type="match status" value="1"/>
</dbReference>
<dbReference type="InterPro" id="IPR036388">
    <property type="entry name" value="WH-like_DNA-bd_sf"/>
</dbReference>
<evidence type="ECO:0000256" key="4">
    <source>
        <dbReference type="ARBA" id="ARBA00023163"/>
    </source>
</evidence>
<evidence type="ECO:0000256" key="3">
    <source>
        <dbReference type="ARBA" id="ARBA00023082"/>
    </source>
</evidence>
<reference evidence="8 9" key="1">
    <citation type="submission" date="2018-10" db="EMBL/GenBank/DDBJ databases">
        <title>Sequencing the genomes of 1000 actinobacteria strains.</title>
        <authorList>
            <person name="Klenk H.-P."/>
        </authorList>
    </citation>
    <scope>NUCLEOTIDE SEQUENCE [LARGE SCALE GENOMIC DNA]</scope>
    <source>
        <strain evidence="8 9">DSM 17894</strain>
    </source>
</reference>
<evidence type="ECO:0000313" key="8">
    <source>
        <dbReference type="EMBL" id="RKR74170.1"/>
    </source>
</evidence>
<name>A0A495IEV0_9MICO</name>
<evidence type="ECO:0000259" key="7">
    <source>
        <dbReference type="Pfam" id="PF08281"/>
    </source>
</evidence>
<dbReference type="InterPro" id="IPR014284">
    <property type="entry name" value="RNA_pol_sigma-70_dom"/>
</dbReference>
<evidence type="ECO:0000256" key="5">
    <source>
        <dbReference type="SAM" id="MobiDB-lite"/>
    </source>
</evidence>
<dbReference type="Gene3D" id="1.10.1740.10">
    <property type="match status" value="1"/>
</dbReference>
<accession>A0A495IEV0</accession>
<dbReference type="InterPro" id="IPR007627">
    <property type="entry name" value="RNA_pol_sigma70_r2"/>
</dbReference>
<dbReference type="Pfam" id="PF08281">
    <property type="entry name" value="Sigma70_r4_2"/>
    <property type="match status" value="1"/>
</dbReference>
<organism evidence="8 9">
    <name type="scientific">Frondihabitans australicus</name>
    <dbReference type="NCBI Taxonomy" id="386892"/>
    <lineage>
        <taxon>Bacteria</taxon>
        <taxon>Bacillati</taxon>
        <taxon>Actinomycetota</taxon>
        <taxon>Actinomycetes</taxon>
        <taxon>Micrococcales</taxon>
        <taxon>Microbacteriaceae</taxon>
        <taxon>Frondihabitans</taxon>
    </lineage>
</organism>
<evidence type="ECO:0000313" key="9">
    <source>
        <dbReference type="Proteomes" id="UP000280008"/>
    </source>
</evidence>
<dbReference type="GO" id="GO:0003677">
    <property type="term" value="F:DNA binding"/>
    <property type="evidence" value="ECO:0007669"/>
    <property type="project" value="InterPro"/>
</dbReference>
<evidence type="ECO:0000256" key="2">
    <source>
        <dbReference type="ARBA" id="ARBA00023015"/>
    </source>
</evidence>
<dbReference type="EMBL" id="RBKS01000001">
    <property type="protein sequence ID" value="RKR74170.1"/>
    <property type="molecule type" value="Genomic_DNA"/>
</dbReference>
<dbReference type="InterPro" id="IPR013249">
    <property type="entry name" value="RNA_pol_sigma70_r4_t2"/>
</dbReference>
<keyword evidence="3" id="KW-0731">Sigma factor</keyword>
<protein>
    <submittedName>
        <fullName evidence="8">RNA polymerase sigma-70 factor (ECF subfamily)</fullName>
    </submittedName>
</protein>
<gene>
    <name evidence="8" type="ORF">C8E83_1278</name>
</gene>
<evidence type="ECO:0000259" key="6">
    <source>
        <dbReference type="Pfam" id="PF04542"/>
    </source>
</evidence>
<dbReference type="GO" id="GO:0006352">
    <property type="term" value="P:DNA-templated transcription initiation"/>
    <property type="evidence" value="ECO:0007669"/>
    <property type="project" value="InterPro"/>
</dbReference>
<feature type="region of interest" description="Disordered" evidence="5">
    <location>
        <begin position="207"/>
        <end position="228"/>
    </location>
</feature>
<dbReference type="CDD" id="cd06171">
    <property type="entry name" value="Sigma70_r4"/>
    <property type="match status" value="1"/>
</dbReference>
<dbReference type="PANTHER" id="PTHR43133">
    <property type="entry name" value="RNA POLYMERASE ECF-TYPE SIGMA FACTO"/>
    <property type="match status" value="1"/>
</dbReference>
<sequence>MVVQSPHALRSQNHWGYTALPDEITIWERAREGDDSSFATLFREHRDRIYGQALRLTRSSHDAEDVTALVFLEAWRRRSNVRLVDGSILAWLLVCTNLVSRNVDRSRRRHRIAMSKLSPQEHADDHSDEVLTRWDSTGRESALRAAFLRLSPNDRDVLTLCVVYEYSLADAATALDVPVGTVKSRLSRAKKRLADLTLAAGTDLGLDLSSTSPDSDTGASASTLGGTR</sequence>